<evidence type="ECO:0000313" key="2">
    <source>
        <dbReference type="Proteomes" id="UP001151699"/>
    </source>
</evidence>
<sequence>MDMSKIIVIKQKFAEIKFGIPAACGTERYEHFAQDYKSTFQE</sequence>
<keyword evidence="2" id="KW-1185">Reference proteome</keyword>
<accession>A0A9Q0RYK9</accession>
<dbReference type="Proteomes" id="UP001151699">
    <property type="component" value="Chromosome X"/>
</dbReference>
<comment type="caution">
    <text evidence="1">The sequence shown here is derived from an EMBL/GenBank/DDBJ whole genome shotgun (WGS) entry which is preliminary data.</text>
</comment>
<gene>
    <name evidence="1" type="ORF">Bhyg_09991</name>
</gene>
<dbReference type="EMBL" id="WJQU01000003">
    <property type="protein sequence ID" value="KAJ6637261.1"/>
    <property type="molecule type" value="Genomic_DNA"/>
</dbReference>
<organism evidence="1 2">
    <name type="scientific">Pseudolycoriella hygida</name>
    <dbReference type="NCBI Taxonomy" id="35572"/>
    <lineage>
        <taxon>Eukaryota</taxon>
        <taxon>Metazoa</taxon>
        <taxon>Ecdysozoa</taxon>
        <taxon>Arthropoda</taxon>
        <taxon>Hexapoda</taxon>
        <taxon>Insecta</taxon>
        <taxon>Pterygota</taxon>
        <taxon>Neoptera</taxon>
        <taxon>Endopterygota</taxon>
        <taxon>Diptera</taxon>
        <taxon>Nematocera</taxon>
        <taxon>Sciaroidea</taxon>
        <taxon>Sciaridae</taxon>
        <taxon>Pseudolycoriella</taxon>
    </lineage>
</organism>
<evidence type="ECO:0000313" key="1">
    <source>
        <dbReference type="EMBL" id="KAJ6637261.1"/>
    </source>
</evidence>
<dbReference type="AlphaFoldDB" id="A0A9Q0RYK9"/>
<protein>
    <submittedName>
        <fullName evidence="1">Uncharacterized protein</fullName>
    </submittedName>
</protein>
<name>A0A9Q0RYK9_9DIPT</name>
<reference evidence="1" key="1">
    <citation type="submission" date="2022-07" db="EMBL/GenBank/DDBJ databases">
        <authorList>
            <person name="Trinca V."/>
            <person name="Uliana J.V.C."/>
            <person name="Torres T.T."/>
            <person name="Ward R.J."/>
            <person name="Monesi N."/>
        </authorList>
    </citation>
    <scope>NUCLEOTIDE SEQUENCE</scope>
    <source>
        <strain evidence="1">HSMRA1968</strain>
        <tissue evidence="1">Whole embryos</tissue>
    </source>
</reference>
<proteinExistence type="predicted"/>